<gene>
    <name evidence="2" type="ORF">FIBSPDRAFT_877133</name>
</gene>
<reference evidence="2 3" key="1">
    <citation type="journal article" date="2016" name="Mol. Biol. Evol.">
        <title>Comparative Genomics of Early-Diverging Mushroom-Forming Fungi Provides Insights into the Origins of Lignocellulose Decay Capabilities.</title>
        <authorList>
            <person name="Nagy L.G."/>
            <person name="Riley R."/>
            <person name="Tritt A."/>
            <person name="Adam C."/>
            <person name="Daum C."/>
            <person name="Floudas D."/>
            <person name="Sun H."/>
            <person name="Yadav J.S."/>
            <person name="Pangilinan J."/>
            <person name="Larsson K.H."/>
            <person name="Matsuura K."/>
            <person name="Barry K."/>
            <person name="Labutti K."/>
            <person name="Kuo R."/>
            <person name="Ohm R.A."/>
            <person name="Bhattacharya S.S."/>
            <person name="Shirouzu T."/>
            <person name="Yoshinaga Y."/>
            <person name="Martin F.M."/>
            <person name="Grigoriev I.V."/>
            <person name="Hibbett D.S."/>
        </authorList>
    </citation>
    <scope>NUCLEOTIDE SEQUENCE [LARGE SCALE GENOMIC DNA]</scope>
    <source>
        <strain evidence="2 3">CBS 109695</strain>
    </source>
</reference>
<accession>A0A167W7X4</accession>
<proteinExistence type="predicted"/>
<feature type="region of interest" description="Disordered" evidence="1">
    <location>
        <begin position="44"/>
        <end position="97"/>
    </location>
</feature>
<organism evidence="2 3">
    <name type="scientific">Athelia psychrophila</name>
    <dbReference type="NCBI Taxonomy" id="1759441"/>
    <lineage>
        <taxon>Eukaryota</taxon>
        <taxon>Fungi</taxon>
        <taxon>Dikarya</taxon>
        <taxon>Basidiomycota</taxon>
        <taxon>Agaricomycotina</taxon>
        <taxon>Agaricomycetes</taxon>
        <taxon>Agaricomycetidae</taxon>
        <taxon>Atheliales</taxon>
        <taxon>Atheliaceae</taxon>
        <taxon>Athelia</taxon>
    </lineage>
</organism>
<evidence type="ECO:0000256" key="1">
    <source>
        <dbReference type="SAM" id="MobiDB-lite"/>
    </source>
</evidence>
<feature type="compositionally biased region" description="Polar residues" evidence="1">
    <location>
        <begin position="65"/>
        <end position="80"/>
    </location>
</feature>
<dbReference type="EMBL" id="KV417818">
    <property type="protein sequence ID" value="KZP05798.1"/>
    <property type="molecule type" value="Genomic_DNA"/>
</dbReference>
<feature type="compositionally biased region" description="Low complexity" evidence="1">
    <location>
        <begin position="46"/>
        <end position="58"/>
    </location>
</feature>
<protein>
    <submittedName>
        <fullName evidence="2">Uncharacterized protein</fullName>
    </submittedName>
</protein>
<dbReference type="AlphaFoldDB" id="A0A167W7X4"/>
<sequence>MAPIQTTLLKDACFAVYENISSVFQETMPPYSLVSDHPSALTFLRPSSPSSANSPALAGVPPPSTQSNGASRDTTPTYSHTLYDDAPPSTLSYTGAS</sequence>
<name>A0A167W7X4_9AGAM</name>
<evidence type="ECO:0000313" key="2">
    <source>
        <dbReference type="EMBL" id="KZP05798.1"/>
    </source>
</evidence>
<evidence type="ECO:0000313" key="3">
    <source>
        <dbReference type="Proteomes" id="UP000076532"/>
    </source>
</evidence>
<keyword evidence="3" id="KW-1185">Reference proteome</keyword>
<dbReference type="Proteomes" id="UP000076532">
    <property type="component" value="Unassembled WGS sequence"/>
</dbReference>